<comment type="caution">
    <text evidence="2">The sequence shown here is derived from an EMBL/GenBank/DDBJ whole genome shotgun (WGS) entry which is preliminary data.</text>
</comment>
<organism evidence="2 3">
    <name type="scientific">Potamilus streckersoni</name>
    <dbReference type="NCBI Taxonomy" id="2493646"/>
    <lineage>
        <taxon>Eukaryota</taxon>
        <taxon>Metazoa</taxon>
        <taxon>Spiralia</taxon>
        <taxon>Lophotrochozoa</taxon>
        <taxon>Mollusca</taxon>
        <taxon>Bivalvia</taxon>
        <taxon>Autobranchia</taxon>
        <taxon>Heteroconchia</taxon>
        <taxon>Palaeoheterodonta</taxon>
        <taxon>Unionida</taxon>
        <taxon>Unionoidea</taxon>
        <taxon>Unionidae</taxon>
        <taxon>Ambleminae</taxon>
        <taxon>Lampsilini</taxon>
        <taxon>Potamilus</taxon>
    </lineage>
</organism>
<evidence type="ECO:0000256" key="1">
    <source>
        <dbReference type="SAM" id="MobiDB-lite"/>
    </source>
</evidence>
<protein>
    <submittedName>
        <fullName evidence="2">Uncharacterized protein</fullName>
    </submittedName>
</protein>
<reference evidence="2" key="2">
    <citation type="journal article" date="2021" name="Genome Biol. Evol.">
        <title>Developing a high-quality reference genome for a parasitic bivalve with doubly uniparental inheritance (Bivalvia: Unionida).</title>
        <authorList>
            <person name="Smith C.H."/>
        </authorList>
    </citation>
    <scope>NUCLEOTIDE SEQUENCE</scope>
    <source>
        <strain evidence="2">CHS0354</strain>
        <tissue evidence="2">Mantle</tissue>
    </source>
</reference>
<sequence>MEDERGERRRVGGFEIRTDGRESEDQEFRYIRRESLLRDARSPHFGPYEVTSQQIGGPPPAVRWVFASRINRWKFRPAHMPGILALVPTTCHPFN</sequence>
<dbReference type="EMBL" id="JAEAOA010002287">
    <property type="protein sequence ID" value="KAK3586679.1"/>
    <property type="molecule type" value="Genomic_DNA"/>
</dbReference>
<dbReference type="AlphaFoldDB" id="A0AAE0VQP5"/>
<keyword evidence="3" id="KW-1185">Reference proteome</keyword>
<feature type="region of interest" description="Disordered" evidence="1">
    <location>
        <begin position="1"/>
        <end position="23"/>
    </location>
</feature>
<reference evidence="2" key="1">
    <citation type="journal article" date="2021" name="Genome Biol. Evol.">
        <title>A High-Quality Reference Genome for a Parasitic Bivalve with Doubly Uniparental Inheritance (Bivalvia: Unionida).</title>
        <authorList>
            <person name="Smith C.H."/>
        </authorList>
    </citation>
    <scope>NUCLEOTIDE SEQUENCE</scope>
    <source>
        <strain evidence="2">CHS0354</strain>
    </source>
</reference>
<gene>
    <name evidence="2" type="ORF">CHS0354_039146</name>
</gene>
<accession>A0AAE0VQP5</accession>
<dbReference type="Proteomes" id="UP001195483">
    <property type="component" value="Unassembled WGS sequence"/>
</dbReference>
<name>A0AAE0VQP5_9BIVA</name>
<evidence type="ECO:0000313" key="2">
    <source>
        <dbReference type="EMBL" id="KAK3586679.1"/>
    </source>
</evidence>
<proteinExistence type="predicted"/>
<reference evidence="2" key="3">
    <citation type="submission" date="2023-05" db="EMBL/GenBank/DDBJ databases">
        <authorList>
            <person name="Smith C.H."/>
        </authorList>
    </citation>
    <scope>NUCLEOTIDE SEQUENCE</scope>
    <source>
        <strain evidence="2">CHS0354</strain>
        <tissue evidence="2">Mantle</tissue>
    </source>
</reference>
<evidence type="ECO:0000313" key="3">
    <source>
        <dbReference type="Proteomes" id="UP001195483"/>
    </source>
</evidence>